<dbReference type="GO" id="GO:0017017">
    <property type="term" value="F:MAP kinase tyrosine/serine/threonine phosphatase activity"/>
    <property type="evidence" value="ECO:0007669"/>
    <property type="project" value="TreeGrafter"/>
</dbReference>
<dbReference type="RefSeq" id="XP_023939014.2">
    <property type="nucleotide sequence ID" value="XM_024083246.2"/>
</dbReference>
<keyword evidence="8" id="KW-1185">Reference proteome</keyword>
<dbReference type="GO" id="GO:0043409">
    <property type="term" value="P:negative regulation of MAPK cascade"/>
    <property type="evidence" value="ECO:0007669"/>
    <property type="project" value="TreeGrafter"/>
</dbReference>
<dbReference type="PANTHER" id="PTHR10159">
    <property type="entry name" value="DUAL SPECIFICITY PROTEIN PHOSPHATASE"/>
    <property type="match status" value="1"/>
</dbReference>
<protein>
    <recommendedName>
        <fullName evidence="2">protein-tyrosine-phosphatase</fullName>
        <ecNumber evidence="2">3.1.3.48</ecNumber>
    </recommendedName>
</protein>
<accession>A0A6J1MWQ9</accession>
<feature type="transmembrane region" description="Helical" evidence="5">
    <location>
        <begin position="215"/>
        <end position="234"/>
    </location>
</feature>
<dbReference type="InterPro" id="IPR029021">
    <property type="entry name" value="Prot-tyrosine_phosphatase-like"/>
</dbReference>
<evidence type="ECO:0000256" key="5">
    <source>
        <dbReference type="SAM" id="Phobius"/>
    </source>
</evidence>
<keyword evidence="3" id="KW-0378">Hydrolase</keyword>
<evidence type="ECO:0000313" key="9">
    <source>
        <dbReference type="RefSeq" id="XP_023939014.2"/>
    </source>
</evidence>
<dbReference type="PANTHER" id="PTHR10159:SF519">
    <property type="entry name" value="DUAL SPECIFICITY PROTEIN PHOSPHATASE MPK3"/>
    <property type="match status" value="1"/>
</dbReference>
<dbReference type="GO" id="GO:0005634">
    <property type="term" value="C:nucleus"/>
    <property type="evidence" value="ECO:0007669"/>
    <property type="project" value="UniProtKB-SubCell"/>
</dbReference>
<dbReference type="GO" id="GO:0033550">
    <property type="term" value="F:MAP kinase tyrosine phosphatase activity"/>
    <property type="evidence" value="ECO:0007669"/>
    <property type="project" value="TreeGrafter"/>
</dbReference>
<dbReference type="SUPFAM" id="SSF52799">
    <property type="entry name" value="(Phosphotyrosine protein) phosphatases II"/>
    <property type="match status" value="1"/>
</dbReference>
<dbReference type="Gene3D" id="3.90.190.10">
    <property type="entry name" value="Protein tyrosine phosphatase superfamily"/>
    <property type="match status" value="1"/>
</dbReference>
<keyword evidence="4" id="KW-0904">Protein phosphatase</keyword>
<dbReference type="InterPro" id="IPR020422">
    <property type="entry name" value="TYR_PHOSPHATASE_DUAL_dom"/>
</dbReference>
<comment type="similarity">
    <text evidence="1">Belongs to the protein-tyrosine phosphatase family. Non-receptor class dual specificity subfamily.</text>
</comment>
<dbReference type="GO" id="GO:0004722">
    <property type="term" value="F:protein serine/threonine phosphatase activity"/>
    <property type="evidence" value="ECO:0007669"/>
    <property type="project" value="UniProtKB-EC"/>
</dbReference>
<evidence type="ECO:0000313" key="8">
    <source>
        <dbReference type="Proteomes" id="UP001652582"/>
    </source>
</evidence>
<dbReference type="InterPro" id="IPR016130">
    <property type="entry name" value="Tyr_Pase_AS"/>
</dbReference>
<evidence type="ECO:0000256" key="1">
    <source>
        <dbReference type="ARBA" id="ARBA00008601"/>
    </source>
</evidence>
<dbReference type="GO" id="GO:0008330">
    <property type="term" value="F:protein tyrosine/threonine phosphatase activity"/>
    <property type="evidence" value="ECO:0007669"/>
    <property type="project" value="TreeGrafter"/>
</dbReference>
<evidence type="ECO:0000259" key="6">
    <source>
        <dbReference type="PROSITE" id="PS50054"/>
    </source>
</evidence>
<dbReference type="InterPro" id="IPR000387">
    <property type="entry name" value="Tyr_Pase_dom"/>
</dbReference>
<dbReference type="PRINTS" id="PR01908">
    <property type="entry name" value="ADSPHPHTASE"/>
</dbReference>
<dbReference type="GeneID" id="112046561"/>
<dbReference type="InterPro" id="IPR000340">
    <property type="entry name" value="Dual-sp_phosphatase_cat-dom"/>
</dbReference>
<dbReference type="GO" id="GO:0005737">
    <property type="term" value="C:cytoplasm"/>
    <property type="evidence" value="ECO:0007669"/>
    <property type="project" value="UniProtKB-SubCell"/>
</dbReference>
<organism evidence="8 9">
    <name type="scientific">Bicyclus anynana</name>
    <name type="common">Squinting bush brown butterfly</name>
    <dbReference type="NCBI Taxonomy" id="110368"/>
    <lineage>
        <taxon>Eukaryota</taxon>
        <taxon>Metazoa</taxon>
        <taxon>Ecdysozoa</taxon>
        <taxon>Arthropoda</taxon>
        <taxon>Hexapoda</taxon>
        <taxon>Insecta</taxon>
        <taxon>Pterygota</taxon>
        <taxon>Neoptera</taxon>
        <taxon>Endopterygota</taxon>
        <taxon>Lepidoptera</taxon>
        <taxon>Glossata</taxon>
        <taxon>Ditrysia</taxon>
        <taxon>Papilionoidea</taxon>
        <taxon>Nymphalidae</taxon>
        <taxon>Satyrinae</taxon>
        <taxon>Satyrini</taxon>
        <taxon>Mycalesina</taxon>
        <taxon>Bicyclus</taxon>
    </lineage>
</organism>
<dbReference type="EC" id="3.1.3.48" evidence="2"/>
<dbReference type="PROSITE" id="PS50054">
    <property type="entry name" value="TYR_PHOSPHATASE_DUAL"/>
    <property type="match status" value="1"/>
</dbReference>
<sequence>MICLRDIITVMLRSVFLVAFFNIPRPVISLTGFKSWSRKVLYEKIDLCTQCCYSEILPGLYLSNAKAAGDRDVLKQLKITHILTVETRRLPKSTFTDNDISYLFIRAHDLPSTNLLSYFPMANSFIAEGRQKGNVLVHCHFGVSRSATMVIAYVMEKYKMTYDRAFHFVRQKRKFINPNPGFVAQLKEYHKLNYKVDGFQKFEAFMNVKTRKHRYKIASIAAVVIGVLLPLALLGG</sequence>
<keyword evidence="5" id="KW-1133">Transmembrane helix</keyword>
<dbReference type="CDD" id="cd14498">
    <property type="entry name" value="DSP"/>
    <property type="match status" value="1"/>
</dbReference>
<dbReference type="AlphaFoldDB" id="A0A6J1MWQ9"/>
<feature type="domain" description="Tyrosine-protein phosphatase" evidence="6">
    <location>
        <begin position="52"/>
        <end position="195"/>
    </location>
</feature>
<evidence type="ECO:0000256" key="3">
    <source>
        <dbReference type="ARBA" id="ARBA00022801"/>
    </source>
</evidence>
<dbReference type="Pfam" id="PF00782">
    <property type="entry name" value="DSPc"/>
    <property type="match status" value="1"/>
</dbReference>
<name>A0A6J1MWQ9_BICAN</name>
<dbReference type="PROSITE" id="PS50056">
    <property type="entry name" value="TYR_PHOSPHATASE_2"/>
    <property type="match status" value="1"/>
</dbReference>
<keyword evidence="5" id="KW-0472">Membrane</keyword>
<proteinExistence type="inferred from homology"/>
<keyword evidence="5" id="KW-0812">Transmembrane</keyword>
<dbReference type="OrthoDB" id="426001at2759"/>
<dbReference type="Proteomes" id="UP001652582">
    <property type="component" value="Chromosome 25"/>
</dbReference>
<dbReference type="PROSITE" id="PS00383">
    <property type="entry name" value="TYR_PHOSPHATASE_1"/>
    <property type="match status" value="1"/>
</dbReference>
<dbReference type="KEGG" id="bany:112046561"/>
<feature type="domain" description="Tyrosine specific protein phosphatases" evidence="7">
    <location>
        <begin position="116"/>
        <end position="173"/>
    </location>
</feature>
<evidence type="ECO:0000256" key="2">
    <source>
        <dbReference type="ARBA" id="ARBA00013064"/>
    </source>
</evidence>
<reference evidence="9" key="1">
    <citation type="submission" date="2025-08" db="UniProtKB">
        <authorList>
            <consortium name="RefSeq"/>
        </authorList>
    </citation>
    <scope>IDENTIFICATION</scope>
</reference>
<dbReference type="SMART" id="SM00195">
    <property type="entry name" value="DSPc"/>
    <property type="match status" value="1"/>
</dbReference>
<evidence type="ECO:0000259" key="7">
    <source>
        <dbReference type="PROSITE" id="PS50056"/>
    </source>
</evidence>
<gene>
    <name evidence="9" type="primary">LOC112046561</name>
</gene>
<evidence type="ECO:0000256" key="4">
    <source>
        <dbReference type="ARBA" id="ARBA00022912"/>
    </source>
</evidence>